<dbReference type="AlphaFoldDB" id="A0A6J4RGG3"/>
<evidence type="ECO:0008006" key="4">
    <source>
        <dbReference type="Google" id="ProtNLM"/>
    </source>
</evidence>
<gene>
    <name evidence="3" type="ORF">AVDCRST_MAG58-4065</name>
</gene>
<feature type="transmembrane region" description="Helical" evidence="2">
    <location>
        <begin position="68"/>
        <end position="88"/>
    </location>
</feature>
<keyword evidence="2" id="KW-0472">Membrane</keyword>
<evidence type="ECO:0000313" key="3">
    <source>
        <dbReference type="EMBL" id="CAA9473015.1"/>
    </source>
</evidence>
<protein>
    <recommendedName>
        <fullName evidence="4">CAAX amino terminal protease family protein</fullName>
    </recommendedName>
</protein>
<dbReference type="EMBL" id="CADCVF010000084">
    <property type="protein sequence ID" value="CAA9473015.1"/>
    <property type="molecule type" value="Genomic_DNA"/>
</dbReference>
<evidence type="ECO:0000256" key="1">
    <source>
        <dbReference type="SAM" id="MobiDB-lite"/>
    </source>
</evidence>
<evidence type="ECO:0000256" key="2">
    <source>
        <dbReference type="SAM" id="Phobius"/>
    </source>
</evidence>
<name>A0A6J4RGG3_9ACTN</name>
<feature type="region of interest" description="Disordered" evidence="1">
    <location>
        <begin position="98"/>
        <end position="117"/>
    </location>
</feature>
<keyword evidence="2" id="KW-0812">Transmembrane</keyword>
<organism evidence="3">
    <name type="scientific">uncultured Rubrobacteraceae bacterium</name>
    <dbReference type="NCBI Taxonomy" id="349277"/>
    <lineage>
        <taxon>Bacteria</taxon>
        <taxon>Bacillati</taxon>
        <taxon>Actinomycetota</taxon>
        <taxon>Rubrobacteria</taxon>
        <taxon>Rubrobacterales</taxon>
        <taxon>Rubrobacteraceae</taxon>
        <taxon>environmental samples</taxon>
    </lineage>
</organism>
<keyword evidence="2" id="KW-1133">Transmembrane helix</keyword>
<feature type="transmembrane region" description="Helical" evidence="2">
    <location>
        <begin position="7"/>
        <end position="31"/>
    </location>
</feature>
<reference evidence="3" key="1">
    <citation type="submission" date="2020-02" db="EMBL/GenBank/DDBJ databases">
        <authorList>
            <person name="Meier V. D."/>
        </authorList>
    </citation>
    <scope>NUCLEOTIDE SEQUENCE</scope>
    <source>
        <strain evidence="3">AVDCRST_MAG58</strain>
    </source>
</reference>
<sequence>MDAGIGLASLIVVGALVVVAVFFRVVVTWLYNRSGHSVLVVALFHSAYNSAWGTGDHRFTGELTSGPAATLIPIGVVALAAVAVAALSRGRLAYEPERGAATERGGAGQVRALQPTP</sequence>
<accession>A0A6J4RGG3</accession>
<proteinExistence type="predicted"/>